<dbReference type="RefSeq" id="WP_253030129.1">
    <property type="nucleotide sequence ID" value="NZ_JBBNIN010000029.1"/>
</dbReference>
<accession>A0ABV1J0G8</accession>
<dbReference type="EMBL" id="JBBNIN010000029">
    <property type="protein sequence ID" value="MEQ2712037.1"/>
    <property type="molecule type" value="Genomic_DNA"/>
</dbReference>
<keyword evidence="2" id="KW-1185">Reference proteome</keyword>
<reference evidence="1 2" key="1">
    <citation type="submission" date="2024-04" db="EMBL/GenBank/DDBJ databases">
        <title>Human intestinal bacterial collection.</title>
        <authorList>
            <person name="Pauvert C."/>
            <person name="Hitch T.C.A."/>
            <person name="Clavel T."/>
        </authorList>
    </citation>
    <scope>NUCLEOTIDE SEQUENCE [LARGE SCALE GENOMIC DNA]</scope>
    <source>
        <strain evidence="1 2">CLA-AA-H249</strain>
    </source>
</reference>
<evidence type="ECO:0000313" key="1">
    <source>
        <dbReference type="EMBL" id="MEQ2712037.1"/>
    </source>
</evidence>
<proteinExistence type="predicted"/>
<organism evidence="1 2">
    <name type="scientific">Anaerostipes amylophilus</name>
    <dbReference type="NCBI Taxonomy" id="2981779"/>
    <lineage>
        <taxon>Bacteria</taxon>
        <taxon>Bacillati</taxon>
        <taxon>Bacillota</taxon>
        <taxon>Clostridia</taxon>
        <taxon>Lachnospirales</taxon>
        <taxon>Lachnospiraceae</taxon>
        <taxon>Anaerostipes</taxon>
    </lineage>
</organism>
<name>A0ABV1J0G8_9FIRM</name>
<gene>
    <name evidence="1" type="ORF">AAAU51_12835</name>
</gene>
<sequence length="164" mass="19028">MHHNLDIHPIPEGVLYINEMDFLEPNYYELKEQNKKAASGKTIAQGGILPDDNVRIYVPMDLNADKIMWRLYRIYMALDDPDYHNELEFSTAVGIIVSQLEIYDQVWVVRDAAHAVQKNEGGVYHSQKGIELAKKIIEYLEENEGCAECFPYETIDKLKDEFIF</sequence>
<dbReference type="Proteomes" id="UP001482154">
    <property type="component" value="Unassembled WGS sequence"/>
</dbReference>
<evidence type="ECO:0000313" key="2">
    <source>
        <dbReference type="Proteomes" id="UP001482154"/>
    </source>
</evidence>
<protein>
    <submittedName>
        <fullName evidence="1">Uncharacterized protein</fullName>
    </submittedName>
</protein>
<comment type="caution">
    <text evidence="1">The sequence shown here is derived from an EMBL/GenBank/DDBJ whole genome shotgun (WGS) entry which is preliminary data.</text>
</comment>